<feature type="compositionally biased region" description="Polar residues" evidence="1">
    <location>
        <begin position="592"/>
        <end position="610"/>
    </location>
</feature>
<sequence length="623" mass="68773">MFQKAGWHFKRLVSHRSHASLEDIEIPSDTWIPELPVRRKQSESTKYIINSAQLSKGSGAYSSATSLCSCDSKSLVPACFSLSTSTTSQINPAVLCHLKKPPSSTNVINDQNGWRFATSENLALANPSSRNVNDGLPPGFASYTAPFVKEGRQATAMVLADLDEQLPASPNSGKQLATGPKFSTGLADDTQARKPGNVDLLIQEADNAFQDVGDALPQQTSGELWYDISSTKQHTNRPSLPQTSSRKQLHASGSTKSSIARGKSGSKSRPPVMSKKQKEKQKSPASIDGKGTMTKRNSRWTNYSGMVGALSDKLFRTEVDEMLSSKEMERLRHEIRAQRLPMDMEEMEQHMQPELVSPTTPFSPDSLSRRVSFAASKRSTTPISPMTSNFGSAPPIMPPKSTSHAARSSLDDAVVSGDSIKDDDDDDLNFPPPPRKSINRPFFRATEPLPTIHEQGKLMKKVARPTLFYTSTPSEIKLRSTRFTLTSLLYRHGSIVIENRGLKREDVGADDLDWTAFQMAISGSTAEGYAAEDTELQYDRTEEDDIIEWWEQFGLELGELVRENLKPRLPDTDKKADAVELPCDKIKKPEESNTPSTKSPVTRSPVTPQIGPNMNKVVAWDIF</sequence>
<protein>
    <submittedName>
        <fullName evidence="2">Uncharacterized protein</fullName>
    </submittedName>
</protein>
<feature type="compositionally biased region" description="Polar residues" evidence="1">
    <location>
        <begin position="232"/>
        <end position="258"/>
    </location>
</feature>
<keyword evidence="3" id="KW-1185">Reference proteome</keyword>
<dbReference type="Proteomes" id="UP000887226">
    <property type="component" value="Unassembled WGS sequence"/>
</dbReference>
<dbReference type="OrthoDB" id="5244857at2759"/>
<gene>
    <name evidence="2" type="ORF">BJ878DRAFT_481811</name>
</gene>
<evidence type="ECO:0000256" key="1">
    <source>
        <dbReference type="SAM" id="MobiDB-lite"/>
    </source>
</evidence>
<accession>A0A9P7YZQ2</accession>
<feature type="region of interest" description="Disordered" evidence="1">
    <location>
        <begin position="576"/>
        <end position="610"/>
    </location>
</feature>
<feature type="region of interest" description="Disordered" evidence="1">
    <location>
        <begin position="166"/>
        <end position="191"/>
    </location>
</feature>
<organism evidence="2 3">
    <name type="scientific">Calycina marina</name>
    <dbReference type="NCBI Taxonomy" id="1763456"/>
    <lineage>
        <taxon>Eukaryota</taxon>
        <taxon>Fungi</taxon>
        <taxon>Dikarya</taxon>
        <taxon>Ascomycota</taxon>
        <taxon>Pezizomycotina</taxon>
        <taxon>Leotiomycetes</taxon>
        <taxon>Helotiales</taxon>
        <taxon>Pezizellaceae</taxon>
        <taxon>Calycina</taxon>
    </lineage>
</organism>
<feature type="region of interest" description="Disordered" evidence="1">
    <location>
        <begin position="375"/>
        <end position="441"/>
    </location>
</feature>
<feature type="region of interest" description="Disordered" evidence="1">
    <location>
        <begin position="232"/>
        <end position="300"/>
    </location>
</feature>
<dbReference type="EMBL" id="MU254049">
    <property type="protein sequence ID" value="KAG9242676.1"/>
    <property type="molecule type" value="Genomic_DNA"/>
</dbReference>
<feature type="compositionally biased region" description="Polar residues" evidence="1">
    <location>
        <begin position="377"/>
        <end position="391"/>
    </location>
</feature>
<evidence type="ECO:0000313" key="3">
    <source>
        <dbReference type="Proteomes" id="UP000887226"/>
    </source>
</evidence>
<comment type="caution">
    <text evidence="2">The sequence shown here is derived from an EMBL/GenBank/DDBJ whole genome shotgun (WGS) entry which is preliminary data.</text>
</comment>
<name>A0A9P7YZQ2_9HELO</name>
<feature type="compositionally biased region" description="Basic and acidic residues" evidence="1">
    <location>
        <begin position="576"/>
        <end position="591"/>
    </location>
</feature>
<reference evidence="2" key="1">
    <citation type="journal article" date="2021" name="IMA Fungus">
        <title>Genomic characterization of three marine fungi, including Emericellopsis atlantica sp. nov. with signatures of a generalist lifestyle and marine biomass degradation.</title>
        <authorList>
            <person name="Hagestad O.C."/>
            <person name="Hou L."/>
            <person name="Andersen J.H."/>
            <person name="Hansen E.H."/>
            <person name="Altermark B."/>
            <person name="Li C."/>
            <person name="Kuhnert E."/>
            <person name="Cox R.J."/>
            <person name="Crous P.W."/>
            <person name="Spatafora J.W."/>
            <person name="Lail K."/>
            <person name="Amirebrahimi M."/>
            <person name="Lipzen A."/>
            <person name="Pangilinan J."/>
            <person name="Andreopoulos W."/>
            <person name="Hayes R.D."/>
            <person name="Ng V."/>
            <person name="Grigoriev I.V."/>
            <person name="Jackson S.A."/>
            <person name="Sutton T.D.S."/>
            <person name="Dobson A.D.W."/>
            <person name="Rama T."/>
        </authorList>
    </citation>
    <scope>NUCLEOTIDE SEQUENCE</scope>
    <source>
        <strain evidence="2">TRa3180A</strain>
    </source>
</reference>
<dbReference type="AlphaFoldDB" id="A0A9P7YZQ2"/>
<evidence type="ECO:0000313" key="2">
    <source>
        <dbReference type="EMBL" id="KAG9242676.1"/>
    </source>
</evidence>
<proteinExistence type="predicted"/>